<evidence type="ECO:0000256" key="3">
    <source>
        <dbReference type="ARBA" id="ARBA00022448"/>
    </source>
</evidence>
<evidence type="ECO:0000256" key="11">
    <source>
        <dbReference type="SAM" id="Phobius"/>
    </source>
</evidence>
<evidence type="ECO:0000256" key="1">
    <source>
        <dbReference type="ARBA" id="ARBA00004651"/>
    </source>
</evidence>
<evidence type="ECO:0000256" key="5">
    <source>
        <dbReference type="ARBA" id="ARBA00022475"/>
    </source>
</evidence>
<feature type="transmembrane region" description="Helical" evidence="11">
    <location>
        <begin position="318"/>
        <end position="337"/>
    </location>
</feature>
<evidence type="ECO:0000256" key="6">
    <source>
        <dbReference type="ARBA" id="ARBA00022692"/>
    </source>
</evidence>
<feature type="transmembrane region" description="Helical" evidence="11">
    <location>
        <begin position="47"/>
        <end position="66"/>
    </location>
</feature>
<dbReference type="OrthoDB" id="5242355at2"/>
<dbReference type="InterPro" id="IPR002528">
    <property type="entry name" value="MATE_fam"/>
</dbReference>
<dbReference type="RefSeq" id="WP_089380440.1">
    <property type="nucleotide sequence ID" value="NZ_FZNT01000002.1"/>
</dbReference>
<sequence length="444" mass="49168">MYKESNITFKGINKLAIPAIISGIAEPLLSITDTAIVGNIQVNPTEALAAVGIAGSFISALVWILAQTRSAISAIVAKYLGAKKLDEIATLPAQIIAINLFLSVVIYVVTIFFTEQIFKLYNADGLILNYAVDYYKIRAIGFPLTLFVFSVFGVFRGLQNTFWPMVISIVGACLNIGLDFALVYGIEGFIAPMNVKGAAWASVIAQGVMAILALGLLLNKTPFNLKFTFKFNKEIKNLLAISFNLIIRAMSLNVALYLANSYATKYGQNYIAAQTIAFQIWLFFAFFIDGYASVGNIVSGKLLGEKNYETMWKLSIKLSRYSIVIAVLLASICGLFYHEIGLLFSKDAFVLESFYGVFWIVLLMQPINAVAFVFDGIFKGLAEAVTLRNLLIVATFLGFIPALLIGDYFDLKLYAIWIAFTVWMLLRSGILVVKFRRKYLHKNT</sequence>
<dbReference type="InterPro" id="IPR044644">
    <property type="entry name" value="DinF-like"/>
</dbReference>
<evidence type="ECO:0000256" key="9">
    <source>
        <dbReference type="ARBA" id="ARBA00023136"/>
    </source>
</evidence>
<keyword evidence="13" id="KW-1185">Reference proteome</keyword>
<feature type="transmembrane region" description="Helical" evidence="11">
    <location>
        <begin position="278"/>
        <end position="298"/>
    </location>
</feature>
<keyword evidence="8" id="KW-0406">Ion transport</keyword>
<dbReference type="GO" id="GO:0015297">
    <property type="term" value="F:antiporter activity"/>
    <property type="evidence" value="ECO:0007669"/>
    <property type="project" value="UniProtKB-KW"/>
</dbReference>
<dbReference type="GO" id="GO:0006811">
    <property type="term" value="P:monoatomic ion transport"/>
    <property type="evidence" value="ECO:0007669"/>
    <property type="project" value="UniProtKB-KW"/>
</dbReference>
<feature type="transmembrane region" description="Helical" evidence="11">
    <location>
        <begin position="390"/>
        <end position="409"/>
    </location>
</feature>
<keyword evidence="4" id="KW-0050">Antiport</keyword>
<evidence type="ECO:0000256" key="7">
    <source>
        <dbReference type="ARBA" id="ARBA00022989"/>
    </source>
</evidence>
<evidence type="ECO:0000256" key="8">
    <source>
        <dbReference type="ARBA" id="ARBA00023065"/>
    </source>
</evidence>
<evidence type="ECO:0000256" key="4">
    <source>
        <dbReference type="ARBA" id="ARBA00022449"/>
    </source>
</evidence>
<dbReference type="CDD" id="cd13136">
    <property type="entry name" value="MATE_DinF_like"/>
    <property type="match status" value="1"/>
</dbReference>
<feature type="transmembrane region" description="Helical" evidence="11">
    <location>
        <begin position="134"/>
        <end position="155"/>
    </location>
</feature>
<dbReference type="AlphaFoldDB" id="A0A238VYY6"/>
<dbReference type="Proteomes" id="UP000198384">
    <property type="component" value="Unassembled WGS sequence"/>
</dbReference>
<keyword evidence="6 11" id="KW-0812">Transmembrane</keyword>
<evidence type="ECO:0000313" key="13">
    <source>
        <dbReference type="Proteomes" id="UP000198384"/>
    </source>
</evidence>
<dbReference type="GO" id="GO:0042910">
    <property type="term" value="F:xenobiotic transmembrane transporter activity"/>
    <property type="evidence" value="ECO:0007669"/>
    <property type="project" value="InterPro"/>
</dbReference>
<protein>
    <recommendedName>
        <fullName evidence="10">Multidrug-efflux transporter</fullName>
    </recommendedName>
</protein>
<organism evidence="12 13">
    <name type="scientific">Lutibacter agarilyticus</name>
    <dbReference type="NCBI Taxonomy" id="1109740"/>
    <lineage>
        <taxon>Bacteria</taxon>
        <taxon>Pseudomonadati</taxon>
        <taxon>Bacteroidota</taxon>
        <taxon>Flavobacteriia</taxon>
        <taxon>Flavobacteriales</taxon>
        <taxon>Flavobacteriaceae</taxon>
        <taxon>Lutibacter</taxon>
    </lineage>
</organism>
<dbReference type="PANTHER" id="PTHR43298">
    <property type="entry name" value="MULTIDRUG RESISTANCE PROTEIN NORM-RELATED"/>
    <property type="match status" value="1"/>
</dbReference>
<keyword evidence="7 11" id="KW-1133">Transmembrane helix</keyword>
<feature type="transmembrane region" description="Helical" evidence="11">
    <location>
        <begin position="162"/>
        <end position="186"/>
    </location>
</feature>
<evidence type="ECO:0000313" key="12">
    <source>
        <dbReference type="EMBL" id="SNR39367.1"/>
    </source>
</evidence>
<reference evidence="12 13" key="1">
    <citation type="submission" date="2017-06" db="EMBL/GenBank/DDBJ databases">
        <authorList>
            <person name="Kim H.J."/>
            <person name="Triplett B.A."/>
        </authorList>
    </citation>
    <scope>NUCLEOTIDE SEQUENCE [LARGE SCALE GENOMIC DNA]</scope>
    <source>
        <strain evidence="12 13">DSM 29150</strain>
    </source>
</reference>
<dbReference type="InterPro" id="IPR048279">
    <property type="entry name" value="MdtK-like"/>
</dbReference>
<gene>
    <name evidence="12" type="ORF">SAMN06265371_102250</name>
</gene>
<dbReference type="PANTHER" id="PTHR43298:SF2">
    <property type="entry name" value="FMN_FAD EXPORTER YEEO-RELATED"/>
    <property type="match status" value="1"/>
</dbReference>
<dbReference type="PIRSF" id="PIRSF006603">
    <property type="entry name" value="DinF"/>
    <property type="match status" value="1"/>
</dbReference>
<keyword evidence="9 11" id="KW-0472">Membrane</keyword>
<comment type="subcellular location">
    <subcellularLocation>
        <location evidence="1">Cell membrane</location>
        <topology evidence="1">Multi-pass membrane protein</topology>
    </subcellularLocation>
</comment>
<keyword evidence="3" id="KW-0813">Transport</keyword>
<feature type="transmembrane region" description="Helical" evidence="11">
    <location>
        <begin position="415"/>
        <end position="433"/>
    </location>
</feature>
<dbReference type="GO" id="GO:0005886">
    <property type="term" value="C:plasma membrane"/>
    <property type="evidence" value="ECO:0007669"/>
    <property type="project" value="UniProtKB-SubCell"/>
</dbReference>
<dbReference type="EMBL" id="FZNT01000002">
    <property type="protein sequence ID" value="SNR39367.1"/>
    <property type="molecule type" value="Genomic_DNA"/>
</dbReference>
<evidence type="ECO:0000256" key="2">
    <source>
        <dbReference type="ARBA" id="ARBA00010199"/>
    </source>
</evidence>
<feature type="transmembrane region" description="Helical" evidence="11">
    <location>
        <begin position="357"/>
        <end position="378"/>
    </location>
</feature>
<comment type="similarity">
    <text evidence="2">Belongs to the multi antimicrobial extrusion (MATE) (TC 2.A.66.1) family.</text>
</comment>
<dbReference type="NCBIfam" id="TIGR00797">
    <property type="entry name" value="matE"/>
    <property type="match status" value="1"/>
</dbReference>
<dbReference type="InterPro" id="IPR050222">
    <property type="entry name" value="MATE_MdtK"/>
</dbReference>
<keyword evidence="5" id="KW-1003">Cell membrane</keyword>
<feature type="transmembrane region" description="Helical" evidence="11">
    <location>
        <begin position="87"/>
        <end position="114"/>
    </location>
</feature>
<accession>A0A238VYY6</accession>
<evidence type="ECO:0000256" key="10">
    <source>
        <dbReference type="ARBA" id="ARBA00031636"/>
    </source>
</evidence>
<name>A0A238VYY6_9FLAO</name>
<feature type="transmembrane region" description="Helical" evidence="11">
    <location>
        <begin position="238"/>
        <end position="258"/>
    </location>
</feature>
<proteinExistence type="inferred from homology"/>
<dbReference type="Pfam" id="PF01554">
    <property type="entry name" value="MatE"/>
    <property type="match status" value="2"/>
</dbReference>
<feature type="transmembrane region" description="Helical" evidence="11">
    <location>
        <begin position="198"/>
        <end position="218"/>
    </location>
</feature>